<proteinExistence type="predicted"/>
<accession>A0AAD4PV00</accession>
<dbReference type="AlphaFoldDB" id="A0AAD4PV00"/>
<dbReference type="GeneID" id="70244874"/>
<reference evidence="1" key="1">
    <citation type="submission" date="2021-12" db="EMBL/GenBank/DDBJ databases">
        <title>Convergent genome expansion in fungi linked to evolution of root-endophyte symbiosis.</title>
        <authorList>
            <consortium name="DOE Joint Genome Institute"/>
            <person name="Ke Y.-H."/>
            <person name="Bonito G."/>
            <person name="Liao H.-L."/>
            <person name="Looney B."/>
            <person name="Rojas-Flechas A."/>
            <person name="Nash J."/>
            <person name="Hameed K."/>
            <person name="Schadt C."/>
            <person name="Martin F."/>
            <person name="Crous P.W."/>
            <person name="Miettinen O."/>
            <person name="Magnuson J.K."/>
            <person name="Labbe J."/>
            <person name="Jacobson D."/>
            <person name="Doktycz M.J."/>
            <person name="Veneault-Fourrey C."/>
            <person name="Kuo A."/>
            <person name="Mondo S."/>
            <person name="Calhoun S."/>
            <person name="Riley R."/>
            <person name="Ohm R."/>
            <person name="LaButti K."/>
            <person name="Andreopoulos B."/>
            <person name="Pangilinan J."/>
            <person name="Nolan M."/>
            <person name="Tritt A."/>
            <person name="Clum A."/>
            <person name="Lipzen A."/>
            <person name="Daum C."/>
            <person name="Barry K."/>
            <person name="Grigoriev I.V."/>
            <person name="Vilgalys R."/>
        </authorList>
    </citation>
    <scope>NUCLEOTIDE SEQUENCE</scope>
    <source>
        <strain evidence="1">PMI_201</strain>
    </source>
</reference>
<dbReference type="EMBL" id="JAJTJA010000014">
    <property type="protein sequence ID" value="KAH8690041.1"/>
    <property type="molecule type" value="Genomic_DNA"/>
</dbReference>
<sequence>MATPILPACSVLGTSVNLAQQDIMPNSSIVACIDASDHHAVRNSSSKAIIVTMGVEGEIITTPGSTKQYRLPENVRLIDSGGRSEANDIICEMGKEMAERLSVSASASAGYMGVSATVSSQYSYETTFKSTSLYAIYSFDQQVYSVLLRDPWHSYIDERLIDHANSLPEWRQDTGTYEAFETFFYRWGTHLKLEQEEASSEIKESFALHAKVEYKSIMSSEVGYENESEYREYLKKRMTQCAVLGGAFDKAGKLAKDPTNNTLFVEWQESRSSGATDDLTNLRVDSLGTFLMNSPNDVHKNVGRRLTPALDYFTQICTLKGVLYCGPPLDISKPVPTWFECEITPLPGLKITIGNTQGWTTRQLSPTHVRVDRAGSTSPHCQVDITIVAPIKPVNVIFRGDWGDKMMLLSYFNVSTGSESRSGYHTVVSLLRGSEGTIHVPSLKHWGSFLPSTLSLAEQSSMTREYERLFSKEVREGT</sequence>
<organism evidence="1 2">
    <name type="scientific">Talaromyces proteolyticus</name>
    <dbReference type="NCBI Taxonomy" id="1131652"/>
    <lineage>
        <taxon>Eukaryota</taxon>
        <taxon>Fungi</taxon>
        <taxon>Dikarya</taxon>
        <taxon>Ascomycota</taxon>
        <taxon>Pezizomycotina</taxon>
        <taxon>Eurotiomycetes</taxon>
        <taxon>Eurotiomycetidae</taxon>
        <taxon>Eurotiales</taxon>
        <taxon>Trichocomaceae</taxon>
        <taxon>Talaromyces</taxon>
        <taxon>Talaromyces sect. Bacilispori</taxon>
    </lineage>
</organism>
<keyword evidence="2" id="KW-1185">Reference proteome</keyword>
<comment type="caution">
    <text evidence="1">The sequence shown here is derived from an EMBL/GenBank/DDBJ whole genome shotgun (WGS) entry which is preliminary data.</text>
</comment>
<evidence type="ECO:0000313" key="1">
    <source>
        <dbReference type="EMBL" id="KAH8690041.1"/>
    </source>
</evidence>
<dbReference type="RefSeq" id="XP_046066324.1">
    <property type="nucleotide sequence ID" value="XM_046214587.1"/>
</dbReference>
<gene>
    <name evidence="1" type="ORF">BGW36DRAFT_364773</name>
</gene>
<evidence type="ECO:0008006" key="3">
    <source>
        <dbReference type="Google" id="ProtNLM"/>
    </source>
</evidence>
<protein>
    <recommendedName>
        <fullName evidence="3">MACPF domain-containing protein</fullName>
    </recommendedName>
</protein>
<evidence type="ECO:0000313" key="2">
    <source>
        <dbReference type="Proteomes" id="UP001201262"/>
    </source>
</evidence>
<name>A0AAD4PV00_9EURO</name>
<dbReference type="Proteomes" id="UP001201262">
    <property type="component" value="Unassembled WGS sequence"/>
</dbReference>